<dbReference type="Gene3D" id="3.30.70.920">
    <property type="match status" value="1"/>
</dbReference>
<accession>A0A7M1LF35</accession>
<name>A0A7M1LF35_9BACT</name>
<organism evidence="2 3">
    <name type="scientific">Campylobacter corcagiensis</name>
    <dbReference type="NCBI Taxonomy" id="1448857"/>
    <lineage>
        <taxon>Bacteria</taxon>
        <taxon>Pseudomonadati</taxon>
        <taxon>Campylobacterota</taxon>
        <taxon>Epsilonproteobacteria</taxon>
        <taxon>Campylobacterales</taxon>
        <taxon>Campylobacteraceae</taxon>
        <taxon>Campylobacter</taxon>
    </lineage>
</organism>
<dbReference type="EMBL" id="CP063078">
    <property type="protein sequence ID" value="QOQ86943.1"/>
    <property type="molecule type" value="Genomic_DNA"/>
</dbReference>
<dbReference type="HAMAP" id="MF_02200">
    <property type="entry name" value="NapD"/>
    <property type="match status" value="1"/>
</dbReference>
<comment type="similarity">
    <text evidence="1">Belongs to the NapD family.</text>
</comment>
<protein>
    <recommendedName>
        <fullName evidence="1">Chaperone NapD</fullName>
    </recommendedName>
    <alternativeName>
        <fullName evidence="1">NapA signal peptide-binding chaperone NapD</fullName>
    </alternativeName>
</protein>
<evidence type="ECO:0000256" key="1">
    <source>
        <dbReference type="HAMAP-Rule" id="MF_02200"/>
    </source>
</evidence>
<evidence type="ECO:0000313" key="3">
    <source>
        <dbReference type="Proteomes" id="UP000594749"/>
    </source>
</evidence>
<dbReference type="Pfam" id="PF03927">
    <property type="entry name" value="NapD"/>
    <property type="match status" value="1"/>
</dbReference>
<keyword evidence="1" id="KW-0963">Cytoplasm</keyword>
<comment type="subunit">
    <text evidence="1">Interacts with the cytoplasmic NapA precursor.</text>
</comment>
<evidence type="ECO:0000313" key="2">
    <source>
        <dbReference type="EMBL" id="QOQ86943.1"/>
    </source>
</evidence>
<sequence>MNISSMIVYSKLNNLDALIKDIQSIDECEVAASKDGKIVVVSQTKDTNDQIKVFKNLENLKGVDSVSMVYSYEEMDDDKISTQISKMLDDDSDIKDVKYSGDVNIFI</sequence>
<gene>
    <name evidence="1" type="primary">napD</name>
    <name evidence="2" type="ORF">IMC76_06945</name>
</gene>
<dbReference type="GO" id="GO:0051224">
    <property type="term" value="P:negative regulation of protein transport"/>
    <property type="evidence" value="ECO:0007669"/>
    <property type="project" value="UniProtKB-UniRule"/>
</dbReference>
<dbReference type="InterPro" id="IPR005623">
    <property type="entry name" value="Chaperone_NapD_NO3_reduct"/>
</dbReference>
<dbReference type="GO" id="GO:0005737">
    <property type="term" value="C:cytoplasm"/>
    <property type="evidence" value="ECO:0007669"/>
    <property type="project" value="UniProtKB-SubCell"/>
</dbReference>
<comment type="subcellular location">
    <subcellularLocation>
        <location evidence="1">Cytoplasm</location>
    </subcellularLocation>
</comment>
<keyword evidence="3" id="KW-1185">Reference proteome</keyword>
<dbReference type="OrthoDB" id="5325139at2"/>
<dbReference type="Proteomes" id="UP000594749">
    <property type="component" value="Chromosome"/>
</dbReference>
<proteinExistence type="inferred from homology"/>
<reference evidence="2 3" key="1">
    <citation type="submission" date="2020-10" db="EMBL/GenBank/DDBJ databases">
        <title>Campylobacter and Helicobacter PacBio genomes.</title>
        <authorList>
            <person name="Lane C."/>
        </authorList>
    </citation>
    <scope>NUCLEOTIDE SEQUENCE [LARGE SCALE GENOMIC DNA]</scope>
    <source>
        <strain evidence="2 3">2016D-0077</strain>
    </source>
</reference>
<dbReference type="AlphaFoldDB" id="A0A7M1LF35"/>
<dbReference type="GO" id="GO:0005048">
    <property type="term" value="F:signal sequence binding"/>
    <property type="evidence" value="ECO:0007669"/>
    <property type="project" value="UniProtKB-UniRule"/>
</dbReference>
<keyword evidence="1" id="KW-0143">Chaperone</keyword>
<comment type="function">
    <text evidence="1">Chaperone for NapA, the catalytic subunit of the periplasmic nitrate reductase. It binds directly and specifically to the twin-arginine signal peptide of NapA, preventing premature interaction with the Tat translocase and premature export.</text>
</comment>
<dbReference type="RefSeq" id="WP_025803298.1">
    <property type="nucleotide sequence ID" value="NZ_CP053842.1"/>
</dbReference>